<dbReference type="InterPro" id="IPR004843">
    <property type="entry name" value="Calcineurin-like_PHP"/>
</dbReference>
<keyword evidence="9" id="KW-1185">Reference proteome</keyword>
<keyword evidence="4 6" id="KW-0472">Membrane</keyword>
<dbReference type="Pfam" id="PF00149">
    <property type="entry name" value="Metallophos"/>
    <property type="match status" value="1"/>
</dbReference>
<feature type="domain" description="Calcineurin-like phosphoesterase" evidence="7">
    <location>
        <begin position="63"/>
        <end position="258"/>
    </location>
</feature>
<gene>
    <name evidence="8" type="ORF">BDN70DRAFT_876156</name>
</gene>
<dbReference type="GO" id="GO:0016020">
    <property type="term" value="C:membrane"/>
    <property type="evidence" value="ECO:0007669"/>
    <property type="project" value="UniProtKB-SubCell"/>
</dbReference>
<organism evidence="8 9">
    <name type="scientific">Pholiota conissans</name>
    <dbReference type="NCBI Taxonomy" id="109636"/>
    <lineage>
        <taxon>Eukaryota</taxon>
        <taxon>Fungi</taxon>
        <taxon>Dikarya</taxon>
        <taxon>Basidiomycota</taxon>
        <taxon>Agaricomycotina</taxon>
        <taxon>Agaricomycetes</taxon>
        <taxon>Agaricomycetidae</taxon>
        <taxon>Agaricales</taxon>
        <taxon>Agaricineae</taxon>
        <taxon>Strophariaceae</taxon>
        <taxon>Pholiota</taxon>
    </lineage>
</organism>
<name>A0A9P5Z505_9AGAR</name>
<evidence type="ECO:0000256" key="1">
    <source>
        <dbReference type="ARBA" id="ARBA00004141"/>
    </source>
</evidence>
<dbReference type="AlphaFoldDB" id="A0A9P5Z505"/>
<accession>A0A9P5Z505</accession>
<dbReference type="GO" id="GO:0006506">
    <property type="term" value="P:GPI anchor biosynthetic process"/>
    <property type="evidence" value="ECO:0007669"/>
    <property type="project" value="InterPro"/>
</dbReference>
<sequence length="644" mass="72264">MSKPFVTGTTRGQIYSYSNVSTALRLVWVFIVVWGELGIFYWSLSGCHWPSFEVSANLRTTHVLLIADAQIRHPGLLGNRGYGIINTFRRVLYEVNLRKTWHVASNLNPHAVIFLGDMLADGKTSRSAEEYEMAVKKFKSIFEIDEDEEVHYIPGNEDVGLGSVPSISNVLRSYYANNFGPLNTKFVIANHTFIGLDAPGLVDEDYQRHASRVSFNEWTPIPNGPISFVKEISEYHLSHTILLSHIPLSRSETSDCGPHRERGGIRRGAGPGYQSMLGKQTTSFLLHSLEPLAVFSADNRDYCDYTHVLPGARQYSSNPTNSIREVTVKSFSMSSHIRRPGFQLLSLVDPAKLGNSRSRTWADSPCLLPDQDRIYTSLYLSSLVFTLLVMVVLRVRGQRRKPLRDLAVLTPSPRSSGRNTPAVLIETDPAQFSATWSPFSPFIPTSPRPALPSHIRTPRSASNSTTHLVASLPGSPAPSSPSTLLVPMPYSEDDDGEDNDTMYPAQYAMRRDSYSFHQKEDDEWSNIQDEVYFDTVHDSESVSQSVLLSTSHQSEFVSTPHRSRHAMALKKRTWSYTFVLKGRRRRISISLPSWSSLNNLLDFLGLGSETSLSARKRQSNVLLSVLSVLWPALVAWVIINWMIL</sequence>
<dbReference type="OrthoDB" id="5977743at2759"/>
<feature type="region of interest" description="Disordered" evidence="5">
    <location>
        <begin position="252"/>
        <end position="272"/>
    </location>
</feature>
<evidence type="ECO:0000256" key="2">
    <source>
        <dbReference type="ARBA" id="ARBA00022692"/>
    </source>
</evidence>
<dbReference type="SUPFAM" id="SSF56300">
    <property type="entry name" value="Metallo-dependent phosphatases"/>
    <property type="match status" value="1"/>
</dbReference>
<evidence type="ECO:0000256" key="5">
    <source>
        <dbReference type="SAM" id="MobiDB-lite"/>
    </source>
</evidence>
<evidence type="ECO:0000313" key="8">
    <source>
        <dbReference type="EMBL" id="KAF9481518.1"/>
    </source>
</evidence>
<comment type="subcellular location">
    <subcellularLocation>
        <location evidence="1">Membrane</location>
        <topology evidence="1">Multi-pass membrane protein</topology>
    </subcellularLocation>
</comment>
<dbReference type="PANTHER" id="PTHR13315:SF4">
    <property type="entry name" value="METALLOPHOSPHOESTERASE, ISOFORM E"/>
    <property type="match status" value="1"/>
</dbReference>
<dbReference type="GO" id="GO:0016787">
    <property type="term" value="F:hydrolase activity"/>
    <property type="evidence" value="ECO:0007669"/>
    <property type="project" value="InterPro"/>
</dbReference>
<evidence type="ECO:0000256" key="4">
    <source>
        <dbReference type="ARBA" id="ARBA00023136"/>
    </source>
</evidence>
<dbReference type="InterPro" id="IPR029052">
    <property type="entry name" value="Metallo-depent_PP-like"/>
</dbReference>
<dbReference type="Gene3D" id="3.60.21.10">
    <property type="match status" value="1"/>
</dbReference>
<evidence type="ECO:0000256" key="6">
    <source>
        <dbReference type="SAM" id="Phobius"/>
    </source>
</evidence>
<proteinExistence type="predicted"/>
<dbReference type="InterPro" id="IPR033308">
    <property type="entry name" value="PGAP5/Cdc1/Ted1"/>
</dbReference>
<reference evidence="8" key="1">
    <citation type="submission" date="2020-11" db="EMBL/GenBank/DDBJ databases">
        <authorList>
            <consortium name="DOE Joint Genome Institute"/>
            <person name="Ahrendt S."/>
            <person name="Riley R."/>
            <person name="Andreopoulos W."/>
            <person name="Labutti K."/>
            <person name="Pangilinan J."/>
            <person name="Ruiz-Duenas F.J."/>
            <person name="Barrasa J.M."/>
            <person name="Sanchez-Garcia M."/>
            <person name="Camarero S."/>
            <person name="Miyauchi S."/>
            <person name="Serrano A."/>
            <person name="Linde D."/>
            <person name="Babiker R."/>
            <person name="Drula E."/>
            <person name="Ayuso-Fernandez I."/>
            <person name="Pacheco R."/>
            <person name="Padilla G."/>
            <person name="Ferreira P."/>
            <person name="Barriuso J."/>
            <person name="Kellner H."/>
            <person name="Castanera R."/>
            <person name="Alfaro M."/>
            <person name="Ramirez L."/>
            <person name="Pisabarro A.G."/>
            <person name="Kuo A."/>
            <person name="Tritt A."/>
            <person name="Lipzen A."/>
            <person name="He G."/>
            <person name="Yan M."/>
            <person name="Ng V."/>
            <person name="Cullen D."/>
            <person name="Martin F."/>
            <person name="Rosso M.-N."/>
            <person name="Henrissat B."/>
            <person name="Hibbett D."/>
            <person name="Martinez A.T."/>
            <person name="Grigoriev I.V."/>
        </authorList>
    </citation>
    <scope>NUCLEOTIDE SEQUENCE</scope>
    <source>
        <strain evidence="8">CIRM-BRFM 674</strain>
    </source>
</reference>
<comment type="caution">
    <text evidence="8">The sequence shown here is derived from an EMBL/GenBank/DDBJ whole genome shotgun (WGS) entry which is preliminary data.</text>
</comment>
<feature type="transmembrane region" description="Helical" evidence="6">
    <location>
        <begin position="26"/>
        <end position="44"/>
    </location>
</feature>
<protein>
    <recommendedName>
        <fullName evidence="7">Calcineurin-like phosphoesterase domain-containing protein</fullName>
    </recommendedName>
</protein>
<dbReference type="GO" id="GO:0005783">
    <property type="term" value="C:endoplasmic reticulum"/>
    <property type="evidence" value="ECO:0007669"/>
    <property type="project" value="TreeGrafter"/>
</dbReference>
<feature type="region of interest" description="Disordered" evidence="5">
    <location>
        <begin position="451"/>
        <end position="485"/>
    </location>
</feature>
<keyword evidence="2 6" id="KW-0812">Transmembrane</keyword>
<dbReference type="PANTHER" id="PTHR13315">
    <property type="entry name" value="METALLO PHOSPHOESTERASE RELATED"/>
    <property type="match status" value="1"/>
</dbReference>
<evidence type="ECO:0000259" key="7">
    <source>
        <dbReference type="Pfam" id="PF00149"/>
    </source>
</evidence>
<keyword evidence="3 6" id="KW-1133">Transmembrane helix</keyword>
<evidence type="ECO:0000256" key="3">
    <source>
        <dbReference type="ARBA" id="ARBA00022989"/>
    </source>
</evidence>
<feature type="transmembrane region" description="Helical" evidence="6">
    <location>
        <begin position="374"/>
        <end position="395"/>
    </location>
</feature>
<feature type="transmembrane region" description="Helical" evidence="6">
    <location>
        <begin position="621"/>
        <end position="643"/>
    </location>
</feature>
<evidence type="ECO:0000313" key="9">
    <source>
        <dbReference type="Proteomes" id="UP000807469"/>
    </source>
</evidence>
<dbReference type="EMBL" id="MU155177">
    <property type="protein sequence ID" value="KAF9481518.1"/>
    <property type="molecule type" value="Genomic_DNA"/>
</dbReference>
<dbReference type="Proteomes" id="UP000807469">
    <property type="component" value="Unassembled WGS sequence"/>
</dbReference>